<keyword evidence="3" id="KW-1185">Reference proteome</keyword>
<dbReference type="Pfam" id="PF14441">
    <property type="entry name" value="OTT_1508_deam"/>
    <property type="match status" value="1"/>
</dbReference>
<feature type="compositionally biased region" description="Acidic residues" evidence="1">
    <location>
        <begin position="445"/>
        <end position="454"/>
    </location>
</feature>
<dbReference type="Proteomes" id="UP000294003">
    <property type="component" value="Unassembled WGS sequence"/>
</dbReference>
<dbReference type="EMBL" id="QJNS01000159">
    <property type="protein sequence ID" value="RYO84504.1"/>
    <property type="molecule type" value="Genomic_DNA"/>
</dbReference>
<evidence type="ECO:0000256" key="1">
    <source>
        <dbReference type="SAM" id="MobiDB-lite"/>
    </source>
</evidence>
<reference evidence="2 3" key="1">
    <citation type="submission" date="2018-06" db="EMBL/GenBank/DDBJ databases">
        <title>Complete Genomes of Monosporascus.</title>
        <authorList>
            <person name="Robinson A.J."/>
            <person name="Natvig D.O."/>
        </authorList>
    </citation>
    <scope>NUCLEOTIDE SEQUENCE [LARGE SCALE GENOMIC DNA]</scope>
    <source>
        <strain evidence="2 3">CBS 609.92</strain>
    </source>
</reference>
<name>A0ABY0H8T7_9PEZI</name>
<dbReference type="PANTHER" id="PTHR42037">
    <property type="match status" value="1"/>
</dbReference>
<gene>
    <name evidence="2" type="ORF">DL762_005610</name>
</gene>
<accession>A0ABY0H8T7</accession>
<feature type="region of interest" description="Disordered" evidence="1">
    <location>
        <begin position="434"/>
        <end position="463"/>
    </location>
</feature>
<feature type="region of interest" description="Disordered" evidence="1">
    <location>
        <begin position="702"/>
        <end position="750"/>
    </location>
</feature>
<proteinExistence type="predicted"/>
<evidence type="ECO:0000313" key="2">
    <source>
        <dbReference type="EMBL" id="RYO84504.1"/>
    </source>
</evidence>
<feature type="compositionally biased region" description="Basic and acidic residues" evidence="1">
    <location>
        <begin position="723"/>
        <end position="732"/>
    </location>
</feature>
<protein>
    <submittedName>
        <fullName evidence="2">Uncharacterized protein</fullName>
    </submittedName>
</protein>
<dbReference type="PANTHER" id="PTHR42037:SF1">
    <property type="match status" value="1"/>
</dbReference>
<comment type="caution">
    <text evidence="2">The sequence shown here is derived from an EMBL/GenBank/DDBJ whole genome shotgun (WGS) entry which is preliminary data.</text>
</comment>
<organism evidence="2 3">
    <name type="scientific">Monosporascus cannonballus</name>
    <dbReference type="NCBI Taxonomy" id="155416"/>
    <lineage>
        <taxon>Eukaryota</taxon>
        <taxon>Fungi</taxon>
        <taxon>Dikarya</taxon>
        <taxon>Ascomycota</taxon>
        <taxon>Pezizomycotina</taxon>
        <taxon>Sordariomycetes</taxon>
        <taxon>Xylariomycetidae</taxon>
        <taxon>Xylariales</taxon>
        <taxon>Xylariales incertae sedis</taxon>
        <taxon>Monosporascus</taxon>
    </lineage>
</organism>
<evidence type="ECO:0000313" key="3">
    <source>
        <dbReference type="Proteomes" id="UP000294003"/>
    </source>
</evidence>
<dbReference type="InterPro" id="IPR027796">
    <property type="entry name" value="OTT_1508_deam-like"/>
</dbReference>
<sequence>MDEAAEDDDTVKGQPLASFNERKLKCAFLDRLSEILSPAKGGYHVAAALMIEGLDGVEVTVAGNCGIKEKDKSFIKELEEILVSIARRGDYATSDNEIENLWELLLTQYRPRINQYISDLRQALYRNLESRLDSHSSLPFMQEIRRLLSTITNDPQDLSGIVLQAYDLKKSHSVLDFENIHPAKPSIGRNIGQAVHCLGRLHVAFLTLIRAARRVNGFENLHIRWAELPSLAKTNTLARRNSAIPAWTVAQTFKFLGLEYTDEQAGRLMCPEEDTVRQSFTRTELVNRFDKLKPASNEVHAEIQLVLDLARRRISFSTPFSYIGCSKLSCLLCTEFIALVGSFSTRGCHGKVYYLWTIPEQKELEQASVESICSAVKKLETHLEGILLESPNPKPHEKESTIGGSSVATAIPLTNNPYLSNLIVNRLQNERQHAMSAAVRQSSPEDNDTIDEESYSTTPIEAGEARDDPEVMEDFGFNRCKTPAEESHLLGLYIALFNYWRIPPEHVNTWRREGSLLTNITKTFEQVPEQSGYKSGRNYYRSLGIPYNGPKDPPTCPFDEFWRAYDTLNLPAIFDKFGRGDEIDREWPHLRTFLSCPQQERPLVWRLCHYLALDDVNAADSLPAVEAAAEAFGMGPHLNTRDRLQLYEFYGELWGPADPLRLQEAWEMGTLLQFSKDHLGARIDPRVCSLLAELDVSRRRVQDGVNRGKATEAPHQAPPPAAEAKKQKLEEAKEQEEEKEEVEGKKVEDKVGRKIRKIRRQVN</sequence>